<feature type="region of interest" description="Disordered" evidence="1">
    <location>
        <begin position="58"/>
        <end position="80"/>
    </location>
</feature>
<evidence type="ECO:0000313" key="2">
    <source>
        <dbReference type="EMBL" id="CAG8704165.1"/>
    </source>
</evidence>
<proteinExistence type="predicted"/>
<evidence type="ECO:0000313" key="3">
    <source>
        <dbReference type="Proteomes" id="UP000789405"/>
    </source>
</evidence>
<feature type="compositionally biased region" description="Polar residues" evidence="1">
    <location>
        <begin position="58"/>
        <end position="68"/>
    </location>
</feature>
<keyword evidence="3" id="KW-1185">Reference proteome</keyword>
<dbReference type="Proteomes" id="UP000789405">
    <property type="component" value="Unassembled WGS sequence"/>
</dbReference>
<feature type="region of interest" description="Disordered" evidence="1">
    <location>
        <begin position="16"/>
        <end position="37"/>
    </location>
</feature>
<reference evidence="2" key="1">
    <citation type="submission" date="2021-06" db="EMBL/GenBank/DDBJ databases">
        <authorList>
            <person name="Kallberg Y."/>
            <person name="Tangrot J."/>
            <person name="Rosling A."/>
        </authorList>
    </citation>
    <scope>NUCLEOTIDE SEQUENCE</scope>
    <source>
        <strain evidence="2">MA453B</strain>
    </source>
</reference>
<dbReference type="EMBL" id="CAJVPY010009054">
    <property type="protein sequence ID" value="CAG8704165.1"/>
    <property type="molecule type" value="Genomic_DNA"/>
</dbReference>
<gene>
    <name evidence="2" type="ORF">DERYTH_LOCUS13181</name>
</gene>
<feature type="non-terminal residue" evidence="2">
    <location>
        <position position="80"/>
    </location>
</feature>
<evidence type="ECO:0000256" key="1">
    <source>
        <dbReference type="SAM" id="MobiDB-lite"/>
    </source>
</evidence>
<accession>A0A9N9N667</accession>
<dbReference type="AlphaFoldDB" id="A0A9N9N667"/>
<sequence length="80" mass="8918">CLDDNNNAILPEIVESQIESDNEDGNDDSEKSSNFEYDIAISNEENNQSNQDTVVSRNFNSSEDAINKSSKKSCNEIENV</sequence>
<comment type="caution">
    <text evidence="2">The sequence shown here is derived from an EMBL/GenBank/DDBJ whole genome shotgun (WGS) entry which is preliminary data.</text>
</comment>
<organism evidence="2 3">
    <name type="scientific">Dentiscutata erythropus</name>
    <dbReference type="NCBI Taxonomy" id="1348616"/>
    <lineage>
        <taxon>Eukaryota</taxon>
        <taxon>Fungi</taxon>
        <taxon>Fungi incertae sedis</taxon>
        <taxon>Mucoromycota</taxon>
        <taxon>Glomeromycotina</taxon>
        <taxon>Glomeromycetes</taxon>
        <taxon>Diversisporales</taxon>
        <taxon>Gigasporaceae</taxon>
        <taxon>Dentiscutata</taxon>
    </lineage>
</organism>
<feature type="compositionally biased region" description="Acidic residues" evidence="1">
    <location>
        <begin position="18"/>
        <end position="27"/>
    </location>
</feature>
<protein>
    <submittedName>
        <fullName evidence="2">12137_t:CDS:1</fullName>
    </submittedName>
</protein>
<name>A0A9N9N667_9GLOM</name>